<evidence type="ECO:0000256" key="4">
    <source>
        <dbReference type="ARBA" id="ARBA00023128"/>
    </source>
</evidence>
<evidence type="ECO:0000256" key="6">
    <source>
        <dbReference type="ARBA" id="ARBA00044735"/>
    </source>
</evidence>
<evidence type="ECO:0000256" key="5">
    <source>
        <dbReference type="ARBA" id="ARBA00026235"/>
    </source>
</evidence>
<dbReference type="AlphaFoldDB" id="A0A8K0TCJ9"/>
<proteinExistence type="inferred from homology"/>
<reference evidence="8" key="1">
    <citation type="journal article" date="2021" name="Nat. Commun.">
        <title>Genetic determinants of endophytism in the Arabidopsis root mycobiome.</title>
        <authorList>
            <person name="Mesny F."/>
            <person name="Miyauchi S."/>
            <person name="Thiergart T."/>
            <person name="Pickel B."/>
            <person name="Atanasova L."/>
            <person name="Karlsson M."/>
            <person name="Huettel B."/>
            <person name="Barry K.W."/>
            <person name="Haridas S."/>
            <person name="Chen C."/>
            <person name="Bauer D."/>
            <person name="Andreopoulos W."/>
            <person name="Pangilinan J."/>
            <person name="LaButti K."/>
            <person name="Riley R."/>
            <person name="Lipzen A."/>
            <person name="Clum A."/>
            <person name="Drula E."/>
            <person name="Henrissat B."/>
            <person name="Kohler A."/>
            <person name="Grigoriev I.V."/>
            <person name="Martin F.M."/>
            <person name="Hacquard S."/>
        </authorList>
    </citation>
    <scope>NUCLEOTIDE SEQUENCE</scope>
    <source>
        <strain evidence="8">MPI-CAGE-AT-0016</strain>
    </source>
</reference>
<comment type="subcellular location">
    <subcellularLocation>
        <location evidence="1">Mitochondrion</location>
    </subcellularLocation>
</comment>
<name>A0A8K0TCJ9_9PEZI</name>
<protein>
    <recommendedName>
        <fullName evidence="5">LYR motif-containing protein 2</fullName>
    </recommendedName>
</protein>
<evidence type="ECO:0000256" key="2">
    <source>
        <dbReference type="ARBA" id="ARBA00009508"/>
    </source>
</evidence>
<evidence type="ECO:0000256" key="1">
    <source>
        <dbReference type="ARBA" id="ARBA00004173"/>
    </source>
</evidence>
<organism evidence="8 9">
    <name type="scientific">Plectosphaerella cucumerina</name>
    <dbReference type="NCBI Taxonomy" id="40658"/>
    <lineage>
        <taxon>Eukaryota</taxon>
        <taxon>Fungi</taxon>
        <taxon>Dikarya</taxon>
        <taxon>Ascomycota</taxon>
        <taxon>Pezizomycotina</taxon>
        <taxon>Sordariomycetes</taxon>
        <taxon>Hypocreomycetidae</taxon>
        <taxon>Glomerellales</taxon>
        <taxon>Plectosphaerellaceae</taxon>
        <taxon>Plectosphaerella</taxon>
    </lineage>
</organism>
<dbReference type="InterPro" id="IPR045293">
    <property type="entry name" value="Complex1_LYR_LYRM2"/>
</dbReference>
<dbReference type="GO" id="GO:0005739">
    <property type="term" value="C:mitochondrion"/>
    <property type="evidence" value="ECO:0007669"/>
    <property type="project" value="UniProtKB-SubCell"/>
</dbReference>
<dbReference type="CDD" id="cd20262">
    <property type="entry name" value="Complex1_LYR_LYRM2"/>
    <property type="match status" value="1"/>
</dbReference>
<comment type="function">
    <text evidence="6">Involved in efficient integration of the N-module into mitochondrial respiratory chain complex I.</text>
</comment>
<dbReference type="InterPro" id="IPR008011">
    <property type="entry name" value="Complex1_LYR_dom"/>
</dbReference>
<accession>A0A8K0TCJ9</accession>
<gene>
    <name evidence="8" type="ORF">B0T11DRAFT_287543</name>
</gene>
<evidence type="ECO:0000256" key="3">
    <source>
        <dbReference type="ARBA" id="ARBA00022946"/>
    </source>
</evidence>
<evidence type="ECO:0000259" key="7">
    <source>
        <dbReference type="Pfam" id="PF05347"/>
    </source>
</evidence>
<dbReference type="Proteomes" id="UP000813385">
    <property type="component" value="Unassembled WGS sequence"/>
</dbReference>
<feature type="domain" description="Complex 1 LYR protein" evidence="7">
    <location>
        <begin position="60"/>
        <end position="100"/>
    </location>
</feature>
<keyword evidence="9" id="KW-1185">Reference proteome</keyword>
<keyword evidence="3" id="KW-0809">Transit peptide</keyword>
<comment type="caution">
    <text evidence="8">The sequence shown here is derived from an EMBL/GenBank/DDBJ whole genome shotgun (WGS) entry which is preliminary data.</text>
</comment>
<keyword evidence="4" id="KW-0496">Mitochondrion</keyword>
<dbReference type="Pfam" id="PF05347">
    <property type="entry name" value="Complex1_LYR"/>
    <property type="match status" value="1"/>
</dbReference>
<dbReference type="EMBL" id="JAGPXD010000005">
    <property type="protein sequence ID" value="KAH7353874.1"/>
    <property type="molecule type" value="Genomic_DNA"/>
</dbReference>
<dbReference type="PANTHER" id="PTHR13675:SF0">
    <property type="entry name" value="LYR MOTIF-CONTAINING PROTEIN 2"/>
    <property type="match status" value="1"/>
</dbReference>
<dbReference type="OrthoDB" id="74240at2759"/>
<evidence type="ECO:0000313" key="8">
    <source>
        <dbReference type="EMBL" id="KAH7353874.1"/>
    </source>
</evidence>
<comment type="similarity">
    <text evidence="2">Belongs to the complex I LYR family.</text>
</comment>
<evidence type="ECO:0000313" key="9">
    <source>
        <dbReference type="Proteomes" id="UP000813385"/>
    </source>
</evidence>
<sequence length="140" mass="15913">MLMRNVNVFAGIPMRPSAGRWWQAIRSYSADAAPAPAPGPRSRLGKKAMSLDHFIQRSKALGFYRAILRGTARIGDPSTREESRRYARAEFERHREVTDIVGPLQFSPPSHRLTSQAHIRYLLSTGKVEWDGMQRYIDGM</sequence>
<dbReference type="PANTHER" id="PTHR13675">
    <property type="entry name" value="LYR MOTIF-CONTAINING PROTEIN 2"/>
    <property type="match status" value="1"/>
</dbReference>